<accession>A0A6J2UCP7</accession>
<sequence>MGKRRHITLTLKKGNRFGEVLLQRDGCRFQVPMGEASAAVTTYGRKDGSMDFFAPLWILQVWCQIQRARLHQQDRIRWPKSFPSVTKLHIMMDPDTEEMQHTKHEQSQKVAEMDLEEETGKPELQAEAPVETMFGL</sequence>
<evidence type="ECO:0000313" key="9">
    <source>
        <dbReference type="RefSeq" id="XP_030385984.1"/>
    </source>
</evidence>
<dbReference type="Proteomes" id="UP000504634">
    <property type="component" value="Unplaced"/>
</dbReference>
<protein>
    <submittedName>
        <fullName evidence="3">Uncharacterized protein LOC115629986 isoform X1</fullName>
    </submittedName>
    <submittedName>
        <fullName evidence="4">Uncharacterized protein LOC115629987 isoform X1</fullName>
    </submittedName>
    <submittedName>
        <fullName evidence="5 6">Uncharacterized protein LOC115632277 isoform X1</fullName>
    </submittedName>
    <submittedName>
        <fullName evidence="7">Uncharacterized protein LOC115632776 isoform X1</fullName>
    </submittedName>
    <submittedName>
        <fullName evidence="8 9">Uncharacterized protein LOC115632861 isoform X1</fullName>
    </submittedName>
    <submittedName>
        <fullName evidence="10 11">Uncharacterized protein LOC115633555 isoform X1</fullName>
    </submittedName>
    <submittedName>
        <fullName evidence="12">Uncharacterized protein LOC115633556</fullName>
    </submittedName>
    <submittedName>
        <fullName evidence="13">Uncharacterized protein LOC115633558 isoform X1</fullName>
    </submittedName>
    <submittedName>
        <fullName evidence="14">Uncharacterized protein LOC115633567</fullName>
    </submittedName>
</protein>
<dbReference type="AlphaFoldDB" id="A0A6J2UCP7"/>
<dbReference type="RefSeq" id="XP_030385222.1">
    <property type="nucleotide sequence ID" value="XM_030529362.1"/>
</dbReference>
<organism evidence="2 6">
    <name type="scientific">Drosophila lebanonensis</name>
    <name type="common">Fruit fly</name>
    <name type="synonym">Scaptodrosophila lebanonensis</name>
    <dbReference type="NCBI Taxonomy" id="7225"/>
    <lineage>
        <taxon>Eukaryota</taxon>
        <taxon>Metazoa</taxon>
        <taxon>Ecdysozoa</taxon>
        <taxon>Arthropoda</taxon>
        <taxon>Hexapoda</taxon>
        <taxon>Insecta</taxon>
        <taxon>Pterygota</taxon>
        <taxon>Neoptera</taxon>
        <taxon>Endopterygota</taxon>
        <taxon>Diptera</taxon>
        <taxon>Brachycera</taxon>
        <taxon>Muscomorpha</taxon>
        <taxon>Ephydroidea</taxon>
        <taxon>Drosophilidae</taxon>
        <taxon>Scaptodrosophila</taxon>
    </lineage>
</organism>
<name>A0A6J2UCP7_DROLE</name>
<dbReference type="RefSeq" id="XP_030386873.1">
    <property type="nucleotide sequence ID" value="XM_030531013.1"/>
</dbReference>
<proteinExistence type="predicted"/>
<feature type="region of interest" description="Disordered" evidence="1">
    <location>
        <begin position="115"/>
        <end position="136"/>
    </location>
</feature>
<evidence type="ECO:0000313" key="3">
    <source>
        <dbReference type="RefSeq" id="XP_030382469.1"/>
    </source>
</evidence>
<dbReference type="RefSeq" id="XP_030385223.1">
    <property type="nucleotide sequence ID" value="XM_030529363.1"/>
</dbReference>
<evidence type="ECO:0000313" key="6">
    <source>
        <dbReference type="RefSeq" id="XP_030385223.1"/>
    </source>
</evidence>
<dbReference type="RefSeq" id="XP_030386871.1">
    <property type="nucleotide sequence ID" value="XM_030531011.1"/>
</dbReference>
<dbReference type="RefSeq" id="XP_030386870.1">
    <property type="nucleotide sequence ID" value="XM_030531010.1"/>
</dbReference>
<dbReference type="RefSeq" id="XP_030385983.1">
    <property type="nucleotide sequence ID" value="XM_030530123.1"/>
</dbReference>
<dbReference type="RefSeq" id="XP_030385882.1">
    <property type="nucleotide sequence ID" value="XM_030530022.1"/>
</dbReference>
<gene>
    <name evidence="5 6" type="primary">LOC115632277</name>
    <name evidence="3" type="synonym">LOC115629986</name>
    <name evidence="4" type="synonym">LOC115629987</name>
    <name evidence="7" type="synonym">LOC115632776</name>
    <name evidence="8 9" type="synonym">LOC115632861</name>
    <name evidence="10 11" type="synonym">LOC115633555</name>
    <name evidence="12" type="synonym">LOC115633556</name>
    <name evidence="13" type="synonym">LOC115633558</name>
    <name evidence="14" type="synonym">LOC115633567</name>
</gene>
<evidence type="ECO:0000313" key="10">
    <source>
        <dbReference type="RefSeq" id="XP_030386870.1"/>
    </source>
</evidence>
<keyword evidence="2" id="KW-1185">Reference proteome</keyword>
<evidence type="ECO:0000313" key="8">
    <source>
        <dbReference type="RefSeq" id="XP_030385983.1"/>
    </source>
</evidence>
<evidence type="ECO:0000313" key="14">
    <source>
        <dbReference type="RefSeq" id="XP_030386885.1"/>
    </source>
</evidence>
<evidence type="ECO:0000313" key="4">
    <source>
        <dbReference type="RefSeq" id="XP_030382471.1"/>
    </source>
</evidence>
<dbReference type="RefSeq" id="XP_030382471.1">
    <property type="nucleotide sequence ID" value="XM_030526611.1"/>
</dbReference>
<evidence type="ECO:0000313" key="2">
    <source>
        <dbReference type="Proteomes" id="UP000504634"/>
    </source>
</evidence>
<evidence type="ECO:0000313" key="11">
    <source>
        <dbReference type="RefSeq" id="XP_030386871.1"/>
    </source>
</evidence>
<evidence type="ECO:0000313" key="7">
    <source>
        <dbReference type="RefSeq" id="XP_030385882.1"/>
    </source>
</evidence>
<evidence type="ECO:0000313" key="5">
    <source>
        <dbReference type="RefSeq" id="XP_030385222.1"/>
    </source>
</evidence>
<dbReference type="GeneID" id="115632277"/>
<dbReference type="RefSeq" id="XP_030386885.1">
    <property type="nucleotide sequence ID" value="XM_030531025.1"/>
</dbReference>
<evidence type="ECO:0000313" key="12">
    <source>
        <dbReference type="RefSeq" id="XP_030386873.1"/>
    </source>
</evidence>
<reference evidence="3 4" key="1">
    <citation type="submission" date="2025-04" db="UniProtKB">
        <authorList>
            <consortium name="RefSeq"/>
        </authorList>
    </citation>
    <scope>IDENTIFICATION</scope>
    <source>
        <strain evidence="3 4">11010-0011.00</strain>
        <tissue evidence="3 4">Whole body</tissue>
    </source>
</reference>
<dbReference type="RefSeq" id="XP_030382469.1">
    <property type="nucleotide sequence ID" value="XM_030526609.1"/>
</dbReference>
<dbReference type="RefSeq" id="XP_030385984.1">
    <property type="nucleotide sequence ID" value="XM_030530124.1"/>
</dbReference>
<dbReference type="RefSeq" id="XP_030386874.1">
    <property type="nucleotide sequence ID" value="XM_030531014.1"/>
</dbReference>
<evidence type="ECO:0000256" key="1">
    <source>
        <dbReference type="SAM" id="MobiDB-lite"/>
    </source>
</evidence>
<evidence type="ECO:0000313" key="13">
    <source>
        <dbReference type="RefSeq" id="XP_030386874.1"/>
    </source>
</evidence>